<dbReference type="PANTHER" id="PTHR12731:SF1">
    <property type="entry name" value="TRANSLOCON-ASSOCIATED PROTEIN SUBUNIT DELTA"/>
    <property type="match status" value="1"/>
</dbReference>
<comment type="caution">
    <text evidence="15">The sequence shown here is derived from an EMBL/GenBank/DDBJ whole genome shotgun (WGS) entry which is preliminary data.</text>
</comment>
<evidence type="ECO:0000256" key="9">
    <source>
        <dbReference type="ARBA" id="ARBA00022824"/>
    </source>
</evidence>
<evidence type="ECO:0000313" key="16">
    <source>
        <dbReference type="Proteomes" id="UP000192578"/>
    </source>
</evidence>
<keyword evidence="11" id="KW-1133">Transmembrane helix</keyword>
<evidence type="ECO:0000256" key="4">
    <source>
        <dbReference type="ARBA" id="ARBA00011819"/>
    </source>
</evidence>
<evidence type="ECO:0000256" key="6">
    <source>
        <dbReference type="ARBA" id="ARBA00022499"/>
    </source>
</evidence>
<dbReference type="Proteomes" id="UP000192578">
    <property type="component" value="Unassembled WGS sequence"/>
</dbReference>
<keyword evidence="8" id="KW-0732">Signal</keyword>
<gene>
    <name evidence="15" type="ORF">BV898_03601</name>
</gene>
<evidence type="ECO:0000256" key="10">
    <source>
        <dbReference type="ARBA" id="ARBA00022843"/>
    </source>
</evidence>
<organism evidence="15 16">
    <name type="scientific">Hypsibius exemplaris</name>
    <name type="common">Freshwater tardigrade</name>
    <dbReference type="NCBI Taxonomy" id="2072580"/>
    <lineage>
        <taxon>Eukaryota</taxon>
        <taxon>Metazoa</taxon>
        <taxon>Ecdysozoa</taxon>
        <taxon>Tardigrada</taxon>
        <taxon>Eutardigrada</taxon>
        <taxon>Parachela</taxon>
        <taxon>Hypsibioidea</taxon>
        <taxon>Hypsibiidae</taxon>
        <taxon>Hypsibius</taxon>
    </lineage>
</organism>
<evidence type="ECO:0000256" key="8">
    <source>
        <dbReference type="ARBA" id="ARBA00022729"/>
    </source>
</evidence>
<evidence type="ECO:0000256" key="5">
    <source>
        <dbReference type="ARBA" id="ARBA00014387"/>
    </source>
</evidence>
<name>A0A1W0X4K7_HYPEX</name>
<dbReference type="AlphaFoldDB" id="A0A1W0X4K7"/>
<keyword evidence="6" id="KW-1017">Isopeptide bond</keyword>
<dbReference type="Pfam" id="PF05404">
    <property type="entry name" value="TRAP-delta"/>
    <property type="match status" value="1"/>
</dbReference>
<keyword evidence="13" id="KW-1015">Disulfide bond</keyword>
<reference evidence="16" key="1">
    <citation type="submission" date="2017-01" db="EMBL/GenBank/DDBJ databases">
        <title>Comparative genomics of anhydrobiosis in the tardigrade Hypsibius dujardini.</title>
        <authorList>
            <person name="Yoshida Y."/>
            <person name="Koutsovoulos G."/>
            <person name="Laetsch D."/>
            <person name="Stevens L."/>
            <person name="Kumar S."/>
            <person name="Horikawa D."/>
            <person name="Ishino K."/>
            <person name="Komine S."/>
            <person name="Tomita M."/>
            <person name="Blaxter M."/>
            <person name="Arakawa K."/>
        </authorList>
    </citation>
    <scope>NUCLEOTIDE SEQUENCE [LARGE SCALE GENOMIC DNA]</scope>
    <source>
        <strain evidence="16">Z151</strain>
    </source>
</reference>
<evidence type="ECO:0000256" key="11">
    <source>
        <dbReference type="ARBA" id="ARBA00022989"/>
    </source>
</evidence>
<keyword evidence="16" id="KW-1185">Reference proteome</keyword>
<accession>A0A1W0X4K7</accession>
<sequence>MFPQLFFISDARSSGLSIILCHLRFCLSSAKHFTAAKMQGILLSFLGLVSLSMVAAQSACSGAEVKGTVVSSVDSTISQHTVVVADLELKCKGGVPANFALYAEFNGKLYSAAHSKENPAKYQVSIAEESANFPSSDVQLRLFDEEGYQLVKKGGVAKPLATLSHSIRYPYSGFGVNSELLVVVLGAAAVYYAHGIRSRL</sequence>
<evidence type="ECO:0000256" key="14">
    <source>
        <dbReference type="ARBA" id="ARBA00031791"/>
    </source>
</evidence>
<evidence type="ECO:0000256" key="2">
    <source>
        <dbReference type="ARBA" id="ARBA00004115"/>
    </source>
</evidence>
<dbReference type="EMBL" id="MTYJ01000017">
    <property type="protein sequence ID" value="OQV22429.1"/>
    <property type="molecule type" value="Genomic_DNA"/>
</dbReference>
<dbReference type="InterPro" id="IPR008855">
    <property type="entry name" value="TRAP-delta"/>
</dbReference>
<comment type="subcellular location">
    <subcellularLocation>
        <location evidence="2">Endoplasmic reticulum membrane</location>
        <topology evidence="2">Single-pass type I membrane protein</topology>
    </subcellularLocation>
</comment>
<evidence type="ECO:0000256" key="1">
    <source>
        <dbReference type="ARBA" id="ARBA00002838"/>
    </source>
</evidence>
<proteinExistence type="inferred from homology"/>
<comment type="similarity">
    <text evidence="3">Belongs to the TRAP-delta family.</text>
</comment>
<dbReference type="OrthoDB" id="10055808at2759"/>
<dbReference type="PANTHER" id="PTHR12731">
    <property type="entry name" value="TRANSLOCON-ASSOCIATED PROTEIN, DELTA SUBUNIT"/>
    <property type="match status" value="1"/>
</dbReference>
<evidence type="ECO:0000256" key="3">
    <source>
        <dbReference type="ARBA" id="ARBA00009294"/>
    </source>
</evidence>
<comment type="subunit">
    <text evidence="4">Heterotetramer of TRAP-alpha, TRAP-beta, TRAP-delta and TRAP-gamma.</text>
</comment>
<evidence type="ECO:0000256" key="12">
    <source>
        <dbReference type="ARBA" id="ARBA00023136"/>
    </source>
</evidence>
<dbReference type="GO" id="GO:0005789">
    <property type="term" value="C:endoplasmic reticulum membrane"/>
    <property type="evidence" value="ECO:0007669"/>
    <property type="project" value="UniProtKB-SubCell"/>
</dbReference>
<evidence type="ECO:0000256" key="13">
    <source>
        <dbReference type="ARBA" id="ARBA00023157"/>
    </source>
</evidence>
<keyword evidence="7" id="KW-0812">Transmembrane</keyword>
<keyword evidence="10" id="KW-0832">Ubl conjugation</keyword>
<comment type="function">
    <text evidence="1">TRAP proteins are part of a complex whose function is to bind calcium to the ER membrane and thereby regulate the retention of ER resident proteins.</text>
</comment>
<evidence type="ECO:0000256" key="7">
    <source>
        <dbReference type="ARBA" id="ARBA00022692"/>
    </source>
</evidence>
<keyword evidence="12" id="KW-0472">Membrane</keyword>
<protein>
    <recommendedName>
        <fullName evidence="5">Translocon-associated protein subunit delta</fullName>
    </recommendedName>
    <alternativeName>
        <fullName evidence="14">Signal sequence receptor subunit delta</fullName>
    </alternativeName>
</protein>
<evidence type="ECO:0000313" key="15">
    <source>
        <dbReference type="EMBL" id="OQV22429.1"/>
    </source>
</evidence>
<keyword evidence="9" id="KW-0256">Endoplasmic reticulum</keyword>